<evidence type="ECO:0000313" key="2">
    <source>
        <dbReference type="EMBL" id="CAB4264457.1"/>
    </source>
</evidence>
<gene>
    <name evidence="2" type="ORF">CURHAP_LOCUS6266</name>
</gene>
<feature type="region of interest" description="Disordered" evidence="1">
    <location>
        <begin position="21"/>
        <end position="44"/>
    </location>
</feature>
<dbReference type="Proteomes" id="UP000507222">
    <property type="component" value="Unassembled WGS sequence"/>
</dbReference>
<organism evidence="2 3">
    <name type="scientific">Prunus armeniaca</name>
    <name type="common">Apricot</name>
    <name type="synonym">Armeniaca vulgaris</name>
    <dbReference type="NCBI Taxonomy" id="36596"/>
    <lineage>
        <taxon>Eukaryota</taxon>
        <taxon>Viridiplantae</taxon>
        <taxon>Streptophyta</taxon>
        <taxon>Embryophyta</taxon>
        <taxon>Tracheophyta</taxon>
        <taxon>Spermatophyta</taxon>
        <taxon>Magnoliopsida</taxon>
        <taxon>eudicotyledons</taxon>
        <taxon>Gunneridae</taxon>
        <taxon>Pentapetalae</taxon>
        <taxon>rosids</taxon>
        <taxon>fabids</taxon>
        <taxon>Rosales</taxon>
        <taxon>Rosaceae</taxon>
        <taxon>Amygdaloideae</taxon>
        <taxon>Amygdaleae</taxon>
        <taxon>Prunus</taxon>
    </lineage>
</organism>
<feature type="compositionally biased region" description="Gly residues" evidence="1">
    <location>
        <begin position="21"/>
        <end position="33"/>
    </location>
</feature>
<reference evidence="2 3" key="1">
    <citation type="submission" date="2020-05" db="EMBL/GenBank/DDBJ databases">
        <authorList>
            <person name="Campoy J."/>
            <person name="Schneeberger K."/>
            <person name="Spophaly S."/>
        </authorList>
    </citation>
    <scope>NUCLEOTIDE SEQUENCE [LARGE SCALE GENOMIC DNA]</scope>
    <source>
        <strain evidence="2">PruArmRojPasFocal</strain>
    </source>
</reference>
<name>A0A6J5TMP9_PRUAR</name>
<evidence type="ECO:0000256" key="1">
    <source>
        <dbReference type="SAM" id="MobiDB-lite"/>
    </source>
</evidence>
<accession>A0A6J5TMP9</accession>
<dbReference type="AlphaFoldDB" id="A0A6J5TMP9"/>
<protein>
    <submittedName>
        <fullName evidence="2">Uncharacterized protein</fullName>
    </submittedName>
</protein>
<sequence length="132" mass="14656">MGKARHVGRWARRMGRCGMSLAGGGEGEASGGQGERRARRSRWGAAAKSRREVGEVGAFPGCEGEVRGGRVGHIRELRIAARQEEREFRVRCRLYTLSAAESRRLRKYGVVGGGHGGVMTRSFLRLLVFWWV</sequence>
<evidence type="ECO:0000313" key="3">
    <source>
        <dbReference type="Proteomes" id="UP000507222"/>
    </source>
</evidence>
<proteinExistence type="predicted"/>
<dbReference type="EMBL" id="CAEKDK010000001">
    <property type="protein sequence ID" value="CAB4264457.1"/>
    <property type="molecule type" value="Genomic_DNA"/>
</dbReference>